<evidence type="ECO:0000259" key="3">
    <source>
        <dbReference type="Pfam" id="PF08508"/>
    </source>
</evidence>
<dbReference type="Proteomes" id="UP000247409">
    <property type="component" value="Unassembled WGS sequence"/>
</dbReference>
<comment type="caution">
    <text evidence="4">The sequence shown here is derived from an EMBL/GenBank/DDBJ whole genome shotgun (WGS) entry which is preliminary data.</text>
</comment>
<gene>
    <name evidence="4" type="ORF">BWQ96_00619</name>
</gene>
<organism evidence="4 5">
    <name type="scientific">Gracilariopsis chorda</name>
    <dbReference type="NCBI Taxonomy" id="448386"/>
    <lineage>
        <taxon>Eukaryota</taxon>
        <taxon>Rhodophyta</taxon>
        <taxon>Florideophyceae</taxon>
        <taxon>Rhodymeniophycidae</taxon>
        <taxon>Gracilariales</taxon>
        <taxon>Gracilariaceae</taxon>
        <taxon>Gracilariopsis</taxon>
    </lineage>
</organism>
<reference evidence="4 5" key="1">
    <citation type="journal article" date="2018" name="Mol. Biol. Evol.">
        <title>Analysis of the draft genome of the red seaweed Gracilariopsis chorda provides insights into genome size evolution in Rhodophyta.</title>
        <authorList>
            <person name="Lee J."/>
            <person name="Yang E.C."/>
            <person name="Graf L."/>
            <person name="Yang J.H."/>
            <person name="Qiu H."/>
            <person name="Zel Zion U."/>
            <person name="Chan C.X."/>
            <person name="Stephens T.G."/>
            <person name="Weber A.P.M."/>
            <person name="Boo G.H."/>
            <person name="Boo S.M."/>
            <person name="Kim K.M."/>
            <person name="Shin Y."/>
            <person name="Jung M."/>
            <person name="Lee S.J."/>
            <person name="Yim H.S."/>
            <person name="Lee J.H."/>
            <person name="Bhattacharya D."/>
            <person name="Yoon H.S."/>
        </authorList>
    </citation>
    <scope>NUCLEOTIDE SEQUENCE [LARGE SCALE GENOMIC DNA]</scope>
    <source>
        <strain evidence="4 5">SKKU-2015</strain>
        <tissue evidence="4">Whole body</tissue>
    </source>
</reference>
<dbReference type="OrthoDB" id="10586425at2759"/>
<dbReference type="AlphaFoldDB" id="A0A2V3J579"/>
<proteinExistence type="predicted"/>
<evidence type="ECO:0000313" key="5">
    <source>
        <dbReference type="Proteomes" id="UP000247409"/>
    </source>
</evidence>
<feature type="compositionally biased region" description="Low complexity" evidence="1">
    <location>
        <begin position="42"/>
        <end position="51"/>
    </location>
</feature>
<dbReference type="Pfam" id="PF08508">
    <property type="entry name" value="DUF1746"/>
    <property type="match status" value="1"/>
</dbReference>
<keyword evidence="5" id="KW-1185">Reference proteome</keyword>
<protein>
    <recommendedName>
        <fullName evidence="3">DUF1746 domain-containing protein</fullName>
    </recommendedName>
</protein>
<dbReference type="InterPro" id="IPR013715">
    <property type="entry name" value="DUF1746"/>
</dbReference>
<evidence type="ECO:0000256" key="1">
    <source>
        <dbReference type="SAM" id="MobiDB-lite"/>
    </source>
</evidence>
<accession>A0A2V3J579</accession>
<feature type="domain" description="DUF1746" evidence="3">
    <location>
        <begin position="79"/>
        <end position="171"/>
    </location>
</feature>
<evidence type="ECO:0000256" key="2">
    <source>
        <dbReference type="SAM" id="Phobius"/>
    </source>
</evidence>
<dbReference type="EMBL" id="NBIV01000004">
    <property type="protein sequence ID" value="PXF49549.1"/>
    <property type="molecule type" value="Genomic_DNA"/>
</dbReference>
<keyword evidence="2" id="KW-0472">Membrane</keyword>
<name>A0A2V3J579_9FLOR</name>
<evidence type="ECO:0000313" key="4">
    <source>
        <dbReference type="EMBL" id="PXF49549.1"/>
    </source>
</evidence>
<keyword evidence="2" id="KW-1133">Transmembrane helix</keyword>
<feature type="region of interest" description="Disordered" evidence="1">
    <location>
        <begin position="28"/>
        <end position="51"/>
    </location>
</feature>
<sequence>MGPDPPLSAAAAPNVPIDIDSLHDRLLPQSLHPNPHTPPTPSQTTSPSLTDHVTSTLRQRTATLRTLKVRAEFEYTLLLVLAIHVVYMYYLDHTLLVFLIRASQLIRLLYFPFENQANQRGTAVLLLLSNLPVLAIHKMIFMSSQRKHFGQMLFINFIGPEPKSLAKTLYIDSPLPSP</sequence>
<feature type="transmembrane region" description="Helical" evidence="2">
    <location>
        <begin position="75"/>
        <end position="100"/>
    </location>
</feature>
<feature type="transmembrane region" description="Helical" evidence="2">
    <location>
        <begin position="120"/>
        <end position="141"/>
    </location>
</feature>
<keyword evidence="2" id="KW-0812">Transmembrane</keyword>